<comment type="subcellular location">
    <subcellularLocation>
        <location evidence="3">Cytoplasm</location>
        <location evidence="3">Cytosol</location>
    </subcellularLocation>
    <subcellularLocation>
        <location evidence="2">Golgi apparatus membrane</location>
        <topology evidence="2">Peripheral membrane protein</topology>
        <orientation evidence="2">Cytoplasmic side</orientation>
    </subcellularLocation>
    <subcellularLocation>
        <location evidence="4">Golgi apparatus</location>
        <location evidence="4">trans-Golgi network</location>
    </subcellularLocation>
</comment>
<keyword evidence="12" id="KW-1185">Reference proteome</keyword>
<protein>
    <submittedName>
        <fullName evidence="13">Short coiled-coil protein A-like</fullName>
    </submittedName>
</protein>
<evidence type="ECO:0000256" key="11">
    <source>
        <dbReference type="SAM" id="MobiDB-lite"/>
    </source>
</evidence>
<keyword evidence="6" id="KW-0963">Cytoplasm</keyword>
<dbReference type="Pfam" id="PF10224">
    <property type="entry name" value="DUF2205"/>
    <property type="match status" value="1"/>
</dbReference>
<feature type="coiled-coil region" evidence="10">
    <location>
        <begin position="71"/>
        <end position="105"/>
    </location>
</feature>
<name>A0ABM1MNI9_NICVS</name>
<organism evidence="12 13">
    <name type="scientific">Nicrophorus vespilloides</name>
    <name type="common">Boreal carrion beetle</name>
    <dbReference type="NCBI Taxonomy" id="110193"/>
    <lineage>
        <taxon>Eukaryota</taxon>
        <taxon>Metazoa</taxon>
        <taxon>Ecdysozoa</taxon>
        <taxon>Arthropoda</taxon>
        <taxon>Hexapoda</taxon>
        <taxon>Insecta</taxon>
        <taxon>Pterygota</taxon>
        <taxon>Neoptera</taxon>
        <taxon>Endopterygota</taxon>
        <taxon>Coleoptera</taxon>
        <taxon>Polyphaga</taxon>
        <taxon>Staphyliniformia</taxon>
        <taxon>Silphidae</taxon>
        <taxon>Nicrophorinae</taxon>
        <taxon>Nicrophorus</taxon>
    </lineage>
</organism>
<evidence type="ECO:0000313" key="12">
    <source>
        <dbReference type="Proteomes" id="UP000695000"/>
    </source>
</evidence>
<dbReference type="RefSeq" id="XP_017776139.1">
    <property type="nucleotide sequence ID" value="XM_017920650.1"/>
</dbReference>
<evidence type="ECO:0000313" key="13">
    <source>
        <dbReference type="RefSeq" id="XP_017776139.1"/>
    </source>
</evidence>
<feature type="region of interest" description="Disordered" evidence="11">
    <location>
        <begin position="1"/>
        <end position="59"/>
    </location>
</feature>
<sequence length="132" mass="15058">MASQPQDDIILADNDPEVIIPDEDEEPESPMPGLKQSSSMESVHSSCTNDSDSPEEFDREMDCTLDQRKETARLIQQILELQNTLDDLSKRLDQIKVENLRLKSENMVLNQYIENLMSATSVFNNTQKAKKK</sequence>
<evidence type="ECO:0000256" key="1">
    <source>
        <dbReference type="ARBA" id="ARBA00002743"/>
    </source>
</evidence>
<keyword evidence="9" id="KW-0472">Membrane</keyword>
<dbReference type="PANTHER" id="PTHR21614">
    <property type="entry name" value="SHORT COILED COIL PROTEIN"/>
    <property type="match status" value="1"/>
</dbReference>
<evidence type="ECO:0000256" key="8">
    <source>
        <dbReference type="ARBA" id="ARBA00023054"/>
    </source>
</evidence>
<feature type="compositionally biased region" description="Polar residues" evidence="11">
    <location>
        <begin position="35"/>
        <end position="51"/>
    </location>
</feature>
<keyword evidence="7" id="KW-0333">Golgi apparatus</keyword>
<evidence type="ECO:0000256" key="9">
    <source>
        <dbReference type="ARBA" id="ARBA00023136"/>
    </source>
</evidence>
<dbReference type="PANTHER" id="PTHR21614:SF0">
    <property type="entry name" value="GEO08385P1"/>
    <property type="match status" value="1"/>
</dbReference>
<reference evidence="13" key="1">
    <citation type="submission" date="2025-08" db="UniProtKB">
        <authorList>
            <consortium name="RefSeq"/>
        </authorList>
    </citation>
    <scope>IDENTIFICATION</scope>
    <source>
        <tissue evidence="13">Whole Larva</tissue>
    </source>
</reference>
<dbReference type="InterPro" id="IPR019357">
    <property type="entry name" value="SCOC"/>
</dbReference>
<dbReference type="GeneID" id="108562355"/>
<dbReference type="Gene3D" id="1.20.5.170">
    <property type="match status" value="1"/>
</dbReference>
<evidence type="ECO:0000256" key="6">
    <source>
        <dbReference type="ARBA" id="ARBA00022490"/>
    </source>
</evidence>
<evidence type="ECO:0000256" key="10">
    <source>
        <dbReference type="SAM" id="Coils"/>
    </source>
</evidence>
<evidence type="ECO:0000256" key="4">
    <source>
        <dbReference type="ARBA" id="ARBA00004601"/>
    </source>
</evidence>
<evidence type="ECO:0000256" key="5">
    <source>
        <dbReference type="ARBA" id="ARBA00010880"/>
    </source>
</evidence>
<keyword evidence="8 10" id="KW-0175">Coiled coil</keyword>
<accession>A0ABM1MNI9</accession>
<comment type="similarity">
    <text evidence="5">Belongs to the SCOC family.</text>
</comment>
<comment type="function">
    <text evidence="1">Positive regulator of amino acid starvation-induced autophagy.</text>
</comment>
<evidence type="ECO:0000256" key="2">
    <source>
        <dbReference type="ARBA" id="ARBA00004255"/>
    </source>
</evidence>
<feature type="compositionally biased region" description="Acidic residues" evidence="11">
    <location>
        <begin position="14"/>
        <end position="28"/>
    </location>
</feature>
<gene>
    <name evidence="13" type="primary">LOC108562355</name>
</gene>
<dbReference type="Proteomes" id="UP000695000">
    <property type="component" value="Unplaced"/>
</dbReference>
<evidence type="ECO:0000256" key="3">
    <source>
        <dbReference type="ARBA" id="ARBA00004514"/>
    </source>
</evidence>
<evidence type="ECO:0000256" key="7">
    <source>
        <dbReference type="ARBA" id="ARBA00023034"/>
    </source>
</evidence>
<proteinExistence type="inferred from homology"/>